<dbReference type="AlphaFoldDB" id="A0A9X4LI62"/>
<reference evidence="5" key="1">
    <citation type="submission" date="2019-02" db="EMBL/GenBank/DDBJ databases">
        <title>Draft genome of the type strain Pelomonas aquatica CCUG 52575T.</title>
        <authorList>
            <person name="Gomila M."/>
            <person name="Lalucat J."/>
        </authorList>
    </citation>
    <scope>NUCLEOTIDE SEQUENCE</scope>
    <source>
        <strain evidence="5">CCUG 52575</strain>
    </source>
</reference>
<feature type="signal peptide" evidence="4">
    <location>
        <begin position="1"/>
        <end position="32"/>
    </location>
</feature>
<dbReference type="PRINTS" id="PR00834">
    <property type="entry name" value="PROTEASES2C"/>
</dbReference>
<dbReference type="InterPro" id="IPR009003">
    <property type="entry name" value="Peptidase_S1_PA"/>
</dbReference>
<dbReference type="InterPro" id="IPR001940">
    <property type="entry name" value="Peptidase_S1C"/>
</dbReference>
<gene>
    <name evidence="5" type="ORF">EXJ73_14265</name>
</gene>
<sequence length="439" mass="45354">MARTQHQGGTMSMNLRPALMLVLALSAGVALAADTPPPPGVAQKQAIGAQGADLKVTLSVDKLKISMLQGDDMGGNSFGWFCINRQPLTVNENYIKNYGAFMTSVATQELKRLGYPLAGKGQSNAFDVDVAAAPDFRIGGILTEAKHELCWLNSSAEGWIYYKIDWALFSEKQQKVVYQATTEGLAASKDKVPDLPKRAIISSLSNFLAAPAILDALKATPDAAAPAAPASAASAAVADAATAAALTLKGVPAAGGGALKNQAQLRNAVVTLETAAGSGSGFFIDKAGHLLTNAHVVKGSKYARIKLQNGDKAVAEVVKVNEQADVALLKTALTDGDALAIRGGVALDVGSDVYAIGSPLGVLNNSMTRGVLSADRMLQGRRVLQSDAAVTFGSSGGPLLDGDGRVIAITQGSVEAGKGFNFFIPIEEALKALQLAVTP</sequence>
<dbReference type="SUPFAM" id="SSF50494">
    <property type="entry name" value="Trypsin-like serine proteases"/>
    <property type="match status" value="1"/>
</dbReference>
<feature type="chain" id="PRO_5040838369" evidence="4">
    <location>
        <begin position="33"/>
        <end position="439"/>
    </location>
</feature>
<evidence type="ECO:0000256" key="4">
    <source>
        <dbReference type="SAM" id="SignalP"/>
    </source>
</evidence>
<dbReference type="InterPro" id="IPR043504">
    <property type="entry name" value="Peptidase_S1_PA_chymotrypsin"/>
</dbReference>
<organism evidence="5 6">
    <name type="scientific">Pelomonas aquatica</name>
    <dbReference type="NCBI Taxonomy" id="431058"/>
    <lineage>
        <taxon>Bacteria</taxon>
        <taxon>Pseudomonadati</taxon>
        <taxon>Pseudomonadota</taxon>
        <taxon>Betaproteobacteria</taxon>
        <taxon>Burkholderiales</taxon>
        <taxon>Sphaerotilaceae</taxon>
        <taxon>Roseateles</taxon>
    </lineage>
</organism>
<evidence type="ECO:0000256" key="2">
    <source>
        <dbReference type="ARBA" id="ARBA00022670"/>
    </source>
</evidence>
<protein>
    <submittedName>
        <fullName evidence="5">Serine protease</fullName>
    </submittedName>
</protein>
<dbReference type="EMBL" id="SGUG01000020">
    <property type="protein sequence ID" value="MDG0863628.1"/>
    <property type="molecule type" value="Genomic_DNA"/>
</dbReference>
<dbReference type="Pfam" id="PF13365">
    <property type="entry name" value="Trypsin_2"/>
    <property type="match status" value="1"/>
</dbReference>
<evidence type="ECO:0000256" key="3">
    <source>
        <dbReference type="ARBA" id="ARBA00022801"/>
    </source>
</evidence>
<dbReference type="InterPro" id="IPR051201">
    <property type="entry name" value="Chloro_Bact_Ser_Proteases"/>
</dbReference>
<keyword evidence="6" id="KW-1185">Reference proteome</keyword>
<comment type="similarity">
    <text evidence="1">Belongs to the peptidase S1C family.</text>
</comment>
<dbReference type="Proteomes" id="UP001152766">
    <property type="component" value="Unassembled WGS sequence"/>
</dbReference>
<keyword evidence="3" id="KW-0378">Hydrolase</keyword>
<evidence type="ECO:0000313" key="5">
    <source>
        <dbReference type="EMBL" id="MDG0863628.1"/>
    </source>
</evidence>
<dbReference type="GO" id="GO:0004252">
    <property type="term" value="F:serine-type endopeptidase activity"/>
    <property type="evidence" value="ECO:0007669"/>
    <property type="project" value="InterPro"/>
</dbReference>
<comment type="caution">
    <text evidence="5">The sequence shown here is derived from an EMBL/GenBank/DDBJ whole genome shotgun (WGS) entry which is preliminary data.</text>
</comment>
<keyword evidence="2 5" id="KW-0645">Protease</keyword>
<dbReference type="GO" id="GO:0006508">
    <property type="term" value="P:proteolysis"/>
    <property type="evidence" value="ECO:0007669"/>
    <property type="project" value="UniProtKB-KW"/>
</dbReference>
<dbReference type="PANTHER" id="PTHR43343:SF3">
    <property type="entry name" value="PROTEASE DO-LIKE 8, CHLOROPLASTIC"/>
    <property type="match status" value="1"/>
</dbReference>
<proteinExistence type="inferred from homology"/>
<accession>A0A9X4LI62</accession>
<name>A0A9X4LI62_9BURK</name>
<dbReference type="Gene3D" id="2.40.10.10">
    <property type="entry name" value="Trypsin-like serine proteases"/>
    <property type="match status" value="2"/>
</dbReference>
<dbReference type="PANTHER" id="PTHR43343">
    <property type="entry name" value="PEPTIDASE S12"/>
    <property type="match status" value="1"/>
</dbReference>
<keyword evidence="4" id="KW-0732">Signal</keyword>
<evidence type="ECO:0000313" key="6">
    <source>
        <dbReference type="Proteomes" id="UP001152766"/>
    </source>
</evidence>
<evidence type="ECO:0000256" key="1">
    <source>
        <dbReference type="ARBA" id="ARBA00010541"/>
    </source>
</evidence>